<dbReference type="STRING" id="4097.A0A1S4C9H0"/>
<dbReference type="GO" id="GO:0015074">
    <property type="term" value="P:DNA integration"/>
    <property type="evidence" value="ECO:0007669"/>
    <property type="project" value="InterPro"/>
</dbReference>
<feature type="domain" description="Integrase catalytic" evidence="1">
    <location>
        <begin position="14"/>
        <end position="214"/>
    </location>
</feature>
<proteinExistence type="predicted"/>
<organism evidence="2">
    <name type="scientific">Nicotiana tabacum</name>
    <name type="common">Common tobacco</name>
    <dbReference type="NCBI Taxonomy" id="4097"/>
    <lineage>
        <taxon>Eukaryota</taxon>
        <taxon>Viridiplantae</taxon>
        <taxon>Streptophyta</taxon>
        <taxon>Embryophyta</taxon>
        <taxon>Tracheophyta</taxon>
        <taxon>Spermatophyta</taxon>
        <taxon>Magnoliopsida</taxon>
        <taxon>eudicotyledons</taxon>
        <taxon>Gunneridae</taxon>
        <taxon>Pentapetalae</taxon>
        <taxon>asterids</taxon>
        <taxon>lamiids</taxon>
        <taxon>Solanales</taxon>
        <taxon>Solanaceae</taxon>
        <taxon>Nicotianoideae</taxon>
        <taxon>Nicotianeae</taxon>
        <taxon>Nicotiana</taxon>
    </lineage>
</organism>
<gene>
    <name evidence="2" type="primary">LOC107816543</name>
</gene>
<dbReference type="Gene3D" id="3.30.420.10">
    <property type="entry name" value="Ribonuclease H-like superfamily/Ribonuclease H"/>
    <property type="match status" value="1"/>
</dbReference>
<name>A0A1S4C9H0_TOBAC</name>
<dbReference type="PANTHER" id="PTHR45835">
    <property type="entry name" value="YALI0A06105P"/>
    <property type="match status" value="1"/>
</dbReference>
<dbReference type="InterPro" id="IPR036397">
    <property type="entry name" value="RNaseH_sf"/>
</dbReference>
<dbReference type="RefSeq" id="XP_016497756.1">
    <property type="nucleotide sequence ID" value="XM_016642270.1"/>
</dbReference>
<dbReference type="PaxDb" id="4097-A0A1S4C9H0"/>
<dbReference type="OrthoDB" id="1224824at2759"/>
<evidence type="ECO:0000259" key="1">
    <source>
        <dbReference type="PROSITE" id="PS50994"/>
    </source>
</evidence>
<dbReference type="KEGG" id="nta:107816543"/>
<dbReference type="SUPFAM" id="SSF53098">
    <property type="entry name" value="Ribonuclease H-like"/>
    <property type="match status" value="1"/>
</dbReference>
<dbReference type="InterPro" id="IPR001584">
    <property type="entry name" value="Integrase_cat-core"/>
</dbReference>
<dbReference type="GO" id="GO:0003676">
    <property type="term" value="F:nucleic acid binding"/>
    <property type="evidence" value="ECO:0007669"/>
    <property type="project" value="InterPro"/>
</dbReference>
<sequence>MVAQCPNCQQVKVEHQRPGGLTQCIELPLWKWDMINMDFITGLPRTPWRYDSIWVIIDRLTKSAHFLLVRTTYSAEDYAKLFIREIVHLHGVPLSIISDRGAQFTVHFWKSFQKGLELGAVHPVFHVSMLRKCIGDPSRITPIDDICIAEDLSYAKVPVAILDRQPENLEDKQLSKEGPERQLEKGKIAVEINGVPMTYAKAILSPGKQGPQQQTSLAVMANLKPPGTCGQARYT</sequence>
<dbReference type="PANTHER" id="PTHR45835:SF91">
    <property type="entry name" value="RETROTRANSPOSON, TY3-GYPSY SUBCLASS-LIKE PROTEIN"/>
    <property type="match status" value="1"/>
</dbReference>
<dbReference type="InterPro" id="IPR012337">
    <property type="entry name" value="RNaseH-like_sf"/>
</dbReference>
<reference evidence="2" key="1">
    <citation type="submission" date="2025-08" db="UniProtKB">
        <authorList>
            <consortium name="RefSeq"/>
        </authorList>
    </citation>
    <scope>IDENTIFICATION</scope>
</reference>
<protein>
    <recommendedName>
        <fullName evidence="1">Integrase catalytic domain-containing protein</fullName>
    </recommendedName>
</protein>
<evidence type="ECO:0000313" key="2">
    <source>
        <dbReference type="RefSeq" id="XP_016497756.1"/>
    </source>
</evidence>
<dbReference type="PROSITE" id="PS50994">
    <property type="entry name" value="INTEGRASE"/>
    <property type="match status" value="1"/>
</dbReference>
<accession>A0A1S4C9H0</accession>
<dbReference type="AlphaFoldDB" id="A0A1S4C9H0"/>